<dbReference type="PROSITE" id="PS51195">
    <property type="entry name" value="Q_MOTIF"/>
    <property type="match status" value="1"/>
</dbReference>
<dbReference type="InterPro" id="IPR014001">
    <property type="entry name" value="Helicase_ATP-bd"/>
</dbReference>
<evidence type="ECO:0000256" key="6">
    <source>
        <dbReference type="ARBA" id="ARBA00022884"/>
    </source>
</evidence>
<sequence>DGSDSESNSSKEESDDENEGGLQLFSGALEVKTISKPKKKKKKKSKQKLIDLHQEKINQFRNQNGIKAWGGDVPDPIDTFEKLITDYNVKEILINNLKTQGFKNPTPIQMQAWPLMLKNRELLGCAPTGSGKTAAFLLPVLHQLGGPQKRGFRAVIVSPTRELATQIHRECVRLCEGYGIRAHLISNVNKAREKFGPQSGQKFDILVTTPNRLVYLLKESSEGGKPISLENVEWLIIDESDRLFEAGEHGFRDQLATIYSACTSPKIHRALFSATFAHEVEHWCKLNLNNVAMVSVGIRNTASQNVKQELVFCGDESGKLIALRDFIRKGYEPPVLIFVQTKERAKELFKELIYDNLMVDVIHADRTQTQRDNVVKAFRERKIWILISTELMARGIDFKGVNVVINYDFPPSTISYIHRVGRTGRANHHGHAITFWTIQDKPALRSVAVVIHESKQEVPQWMLEMKKLKKSEKKLLAKKQPRRNNVSQAVLKEKIARKRKKDMIQGSKRRAKKTKVDQNDA</sequence>
<dbReference type="InterPro" id="IPR044764">
    <property type="entry name" value="DDX52/Rok1_DEADc"/>
</dbReference>
<evidence type="ECO:0000256" key="11">
    <source>
        <dbReference type="SAM" id="MobiDB-lite"/>
    </source>
</evidence>
<keyword evidence="2" id="KW-0547">Nucleotide-binding</keyword>
<evidence type="ECO:0000256" key="7">
    <source>
        <dbReference type="ARBA" id="ARBA00024355"/>
    </source>
</evidence>
<feature type="region of interest" description="Disordered" evidence="11">
    <location>
        <begin position="474"/>
        <end position="521"/>
    </location>
</feature>
<dbReference type="Pfam" id="PF00271">
    <property type="entry name" value="Helicase_C"/>
    <property type="match status" value="1"/>
</dbReference>
<feature type="domain" description="Helicase C-terminal" evidence="13">
    <location>
        <begin position="305"/>
        <end position="466"/>
    </location>
</feature>
<dbReference type="InterPro" id="IPR027417">
    <property type="entry name" value="P-loop_NTPase"/>
</dbReference>
<dbReference type="Proteomes" id="UP001497623">
    <property type="component" value="Unassembled WGS sequence"/>
</dbReference>
<feature type="non-terminal residue" evidence="15">
    <location>
        <position position="521"/>
    </location>
</feature>
<dbReference type="PANTHER" id="PTHR47959:SF15">
    <property type="entry name" value="RNA HELICASE"/>
    <property type="match status" value="1"/>
</dbReference>
<gene>
    <name evidence="15" type="ORF">MNOR_LOCUS40755</name>
</gene>
<dbReference type="GO" id="GO:0005524">
    <property type="term" value="F:ATP binding"/>
    <property type="evidence" value="ECO:0007669"/>
    <property type="project" value="UniProtKB-KW"/>
</dbReference>
<keyword evidence="16" id="KW-1185">Reference proteome</keyword>
<proteinExistence type="inferred from homology"/>
<dbReference type="AlphaFoldDB" id="A0AAV2SUG0"/>
<dbReference type="GO" id="GO:0030490">
    <property type="term" value="P:maturation of SSU-rRNA"/>
    <property type="evidence" value="ECO:0007669"/>
    <property type="project" value="InterPro"/>
</dbReference>
<feature type="short sequence motif" description="Q motif" evidence="10">
    <location>
        <begin position="82"/>
        <end position="110"/>
    </location>
</feature>
<feature type="non-terminal residue" evidence="15">
    <location>
        <position position="1"/>
    </location>
</feature>
<feature type="compositionally biased region" description="Basic residues" evidence="11">
    <location>
        <begin position="495"/>
        <end position="513"/>
    </location>
</feature>
<protein>
    <recommendedName>
        <fullName evidence="8">Probable ATP-dependent RNA helicase DDX52</fullName>
        <ecNumber evidence="1">3.6.4.13</ecNumber>
    </recommendedName>
</protein>
<dbReference type="InterPro" id="IPR014014">
    <property type="entry name" value="RNA_helicase_DEAD_Q_motif"/>
</dbReference>
<dbReference type="GO" id="GO:0005829">
    <property type="term" value="C:cytosol"/>
    <property type="evidence" value="ECO:0007669"/>
    <property type="project" value="TreeGrafter"/>
</dbReference>
<evidence type="ECO:0000256" key="4">
    <source>
        <dbReference type="ARBA" id="ARBA00022806"/>
    </source>
</evidence>
<comment type="catalytic activity">
    <reaction evidence="9">
        <text>ATP + H2O = ADP + phosphate + H(+)</text>
        <dbReference type="Rhea" id="RHEA:13065"/>
        <dbReference type="ChEBI" id="CHEBI:15377"/>
        <dbReference type="ChEBI" id="CHEBI:15378"/>
        <dbReference type="ChEBI" id="CHEBI:30616"/>
        <dbReference type="ChEBI" id="CHEBI:43474"/>
        <dbReference type="ChEBI" id="CHEBI:456216"/>
        <dbReference type="EC" id="3.6.4.13"/>
    </reaction>
</comment>
<feature type="domain" description="Helicase ATP-binding" evidence="12">
    <location>
        <begin position="113"/>
        <end position="294"/>
    </location>
</feature>
<name>A0AAV2SUG0_MEGNR</name>
<keyword evidence="5" id="KW-0067">ATP-binding</keyword>
<evidence type="ECO:0000256" key="10">
    <source>
        <dbReference type="PROSITE-ProRule" id="PRU00552"/>
    </source>
</evidence>
<keyword evidence="3" id="KW-0378">Hydrolase</keyword>
<dbReference type="InterPro" id="IPR011545">
    <property type="entry name" value="DEAD/DEAH_box_helicase_dom"/>
</dbReference>
<evidence type="ECO:0000256" key="3">
    <source>
        <dbReference type="ARBA" id="ARBA00022801"/>
    </source>
</evidence>
<comment type="caution">
    <text evidence="15">The sequence shown here is derived from an EMBL/GenBank/DDBJ whole genome shotgun (WGS) entry which is preliminary data.</text>
</comment>
<accession>A0AAV2SUG0</accession>
<evidence type="ECO:0000256" key="1">
    <source>
        <dbReference type="ARBA" id="ARBA00012552"/>
    </source>
</evidence>
<dbReference type="PROSITE" id="PS51192">
    <property type="entry name" value="HELICASE_ATP_BIND_1"/>
    <property type="match status" value="1"/>
</dbReference>
<dbReference type="SMART" id="SM00490">
    <property type="entry name" value="HELICc"/>
    <property type="match status" value="1"/>
</dbReference>
<dbReference type="GO" id="GO:0003724">
    <property type="term" value="F:RNA helicase activity"/>
    <property type="evidence" value="ECO:0007669"/>
    <property type="project" value="UniProtKB-EC"/>
</dbReference>
<reference evidence="15 16" key="1">
    <citation type="submission" date="2024-05" db="EMBL/GenBank/DDBJ databases">
        <authorList>
            <person name="Wallberg A."/>
        </authorList>
    </citation>
    <scope>NUCLEOTIDE SEQUENCE [LARGE SCALE GENOMIC DNA]</scope>
</reference>
<comment type="similarity">
    <text evidence="7">Belongs to the DEAD box helicase family. DDX52/ROK1 subfamily.</text>
</comment>
<dbReference type="SMART" id="SM00487">
    <property type="entry name" value="DEXDc"/>
    <property type="match status" value="1"/>
</dbReference>
<evidence type="ECO:0000256" key="8">
    <source>
        <dbReference type="ARBA" id="ARBA00044533"/>
    </source>
</evidence>
<dbReference type="CDD" id="cd18787">
    <property type="entry name" value="SF2_C_DEAD"/>
    <property type="match status" value="1"/>
</dbReference>
<evidence type="ECO:0000259" key="12">
    <source>
        <dbReference type="PROSITE" id="PS51192"/>
    </source>
</evidence>
<dbReference type="EMBL" id="CAXKWB010131003">
    <property type="protein sequence ID" value="CAL4242277.1"/>
    <property type="molecule type" value="Genomic_DNA"/>
</dbReference>
<evidence type="ECO:0000259" key="14">
    <source>
        <dbReference type="PROSITE" id="PS51195"/>
    </source>
</evidence>
<dbReference type="SUPFAM" id="SSF52540">
    <property type="entry name" value="P-loop containing nucleoside triphosphate hydrolases"/>
    <property type="match status" value="1"/>
</dbReference>
<evidence type="ECO:0000313" key="16">
    <source>
        <dbReference type="Proteomes" id="UP001497623"/>
    </source>
</evidence>
<evidence type="ECO:0000256" key="2">
    <source>
        <dbReference type="ARBA" id="ARBA00022741"/>
    </source>
</evidence>
<evidence type="ECO:0000256" key="5">
    <source>
        <dbReference type="ARBA" id="ARBA00022840"/>
    </source>
</evidence>
<dbReference type="PROSITE" id="PS51194">
    <property type="entry name" value="HELICASE_CTER"/>
    <property type="match status" value="1"/>
</dbReference>
<feature type="region of interest" description="Disordered" evidence="11">
    <location>
        <begin position="1"/>
        <end position="48"/>
    </location>
</feature>
<evidence type="ECO:0000256" key="9">
    <source>
        <dbReference type="ARBA" id="ARBA00047984"/>
    </source>
</evidence>
<dbReference type="PANTHER" id="PTHR47959">
    <property type="entry name" value="ATP-DEPENDENT RNA HELICASE RHLE-RELATED"/>
    <property type="match status" value="1"/>
</dbReference>
<dbReference type="InterPro" id="IPR050079">
    <property type="entry name" value="DEAD_box_RNA_helicase"/>
</dbReference>
<dbReference type="GO" id="GO:0016787">
    <property type="term" value="F:hydrolase activity"/>
    <property type="evidence" value="ECO:0007669"/>
    <property type="project" value="UniProtKB-KW"/>
</dbReference>
<feature type="compositionally biased region" description="Basic residues" evidence="11">
    <location>
        <begin position="35"/>
        <end position="47"/>
    </location>
</feature>
<keyword evidence="4" id="KW-0347">Helicase</keyword>
<evidence type="ECO:0000313" key="15">
    <source>
        <dbReference type="EMBL" id="CAL4242277.1"/>
    </source>
</evidence>
<dbReference type="Pfam" id="PF00270">
    <property type="entry name" value="DEAD"/>
    <property type="match status" value="1"/>
</dbReference>
<organism evidence="15 16">
    <name type="scientific">Meganyctiphanes norvegica</name>
    <name type="common">Northern krill</name>
    <name type="synonym">Thysanopoda norvegica</name>
    <dbReference type="NCBI Taxonomy" id="48144"/>
    <lineage>
        <taxon>Eukaryota</taxon>
        <taxon>Metazoa</taxon>
        <taxon>Ecdysozoa</taxon>
        <taxon>Arthropoda</taxon>
        <taxon>Crustacea</taxon>
        <taxon>Multicrustacea</taxon>
        <taxon>Malacostraca</taxon>
        <taxon>Eumalacostraca</taxon>
        <taxon>Eucarida</taxon>
        <taxon>Euphausiacea</taxon>
        <taxon>Euphausiidae</taxon>
        <taxon>Meganyctiphanes</taxon>
    </lineage>
</organism>
<dbReference type="InterPro" id="IPR001650">
    <property type="entry name" value="Helicase_C-like"/>
</dbReference>
<evidence type="ECO:0000259" key="13">
    <source>
        <dbReference type="PROSITE" id="PS51194"/>
    </source>
</evidence>
<feature type="domain" description="DEAD-box RNA helicase Q" evidence="14">
    <location>
        <begin position="82"/>
        <end position="110"/>
    </location>
</feature>
<dbReference type="GO" id="GO:0003723">
    <property type="term" value="F:RNA binding"/>
    <property type="evidence" value="ECO:0007669"/>
    <property type="project" value="UniProtKB-KW"/>
</dbReference>
<dbReference type="Gene3D" id="3.40.50.300">
    <property type="entry name" value="P-loop containing nucleotide triphosphate hydrolases"/>
    <property type="match status" value="2"/>
</dbReference>
<keyword evidence="6" id="KW-0694">RNA-binding</keyword>
<dbReference type="EC" id="3.6.4.13" evidence="1"/>
<dbReference type="CDD" id="cd17957">
    <property type="entry name" value="DEADc_DDX52"/>
    <property type="match status" value="1"/>
</dbReference>